<gene>
    <name evidence="2" type="ORF">QYM36_016077</name>
</gene>
<protein>
    <submittedName>
        <fullName evidence="2">Uncharacterized protein</fullName>
    </submittedName>
</protein>
<sequence length="82" mass="9161">KELPYGECRQFDGKIMGFGDLIHRTPCLKGEWGNNGFLLESRSSGRSSKTTRSTRDSLRSRHPSERSGETSLSDGIYAEIPI</sequence>
<dbReference type="EMBL" id="JAVRJZ010000020">
    <property type="protein sequence ID" value="KAK2705934.1"/>
    <property type="molecule type" value="Genomic_DNA"/>
</dbReference>
<evidence type="ECO:0000313" key="2">
    <source>
        <dbReference type="EMBL" id="KAK2705934.1"/>
    </source>
</evidence>
<evidence type="ECO:0000313" key="3">
    <source>
        <dbReference type="Proteomes" id="UP001187531"/>
    </source>
</evidence>
<accession>A0AA88H949</accession>
<comment type="caution">
    <text evidence="2">The sequence shown here is derived from an EMBL/GenBank/DDBJ whole genome shotgun (WGS) entry which is preliminary data.</text>
</comment>
<dbReference type="AlphaFoldDB" id="A0AA88H949"/>
<dbReference type="Proteomes" id="UP001187531">
    <property type="component" value="Unassembled WGS sequence"/>
</dbReference>
<evidence type="ECO:0000256" key="1">
    <source>
        <dbReference type="SAM" id="MobiDB-lite"/>
    </source>
</evidence>
<feature type="compositionally biased region" description="Low complexity" evidence="1">
    <location>
        <begin position="41"/>
        <end position="51"/>
    </location>
</feature>
<feature type="compositionally biased region" description="Basic and acidic residues" evidence="1">
    <location>
        <begin position="53"/>
        <end position="68"/>
    </location>
</feature>
<keyword evidence="3" id="KW-1185">Reference proteome</keyword>
<feature type="region of interest" description="Disordered" evidence="1">
    <location>
        <begin position="39"/>
        <end position="82"/>
    </location>
</feature>
<feature type="non-terminal residue" evidence="2">
    <location>
        <position position="1"/>
    </location>
</feature>
<proteinExistence type="predicted"/>
<name>A0AA88H949_ARTSF</name>
<reference evidence="2" key="1">
    <citation type="submission" date="2023-07" db="EMBL/GenBank/DDBJ databases">
        <title>Chromosome-level genome assembly of Artemia franciscana.</title>
        <authorList>
            <person name="Jo E."/>
        </authorList>
    </citation>
    <scope>NUCLEOTIDE SEQUENCE</scope>
    <source>
        <tissue evidence="2">Whole body</tissue>
    </source>
</reference>
<feature type="non-terminal residue" evidence="2">
    <location>
        <position position="82"/>
    </location>
</feature>
<organism evidence="2 3">
    <name type="scientific">Artemia franciscana</name>
    <name type="common">Brine shrimp</name>
    <name type="synonym">Artemia sanfranciscana</name>
    <dbReference type="NCBI Taxonomy" id="6661"/>
    <lineage>
        <taxon>Eukaryota</taxon>
        <taxon>Metazoa</taxon>
        <taxon>Ecdysozoa</taxon>
        <taxon>Arthropoda</taxon>
        <taxon>Crustacea</taxon>
        <taxon>Branchiopoda</taxon>
        <taxon>Anostraca</taxon>
        <taxon>Artemiidae</taxon>
        <taxon>Artemia</taxon>
    </lineage>
</organism>